<sequence>MKDDYCWGGPPHIDSIDFLQTQIWADDDRRIGYFLSNSFFKTTGLSTMRRELIEYLRASSYWISVICGYFERVLNVDLGGLSDEHLPFILKEFIEFQELRFNQNDDSRDHMAYAQLTLTSFRSKIQKIQSVAWLANAPARQFSTLEDVLLPYGHPDMEYELENNDSDDCMSDDSDSDYADEQDELLLEIQEHLKLWESTQPPPLLEPILTLDRSLSDIKDRADRVFRRIVPWTSTPADTDTLYREINLVVDDLVWLRRLKRTVYRSATFQEELQSSGLQRWMYDFCQPGNLIEFDHHGLLLPFFRRYNWKLAYILLLHCWDGSPNTFPDKSRAKTAIRIDPAKGNAQFVPNLLQFISDTEEMKPWTYNPMAAFTFMSQAAFVLNWRRWIKPHLKACTQRYPTRARWKFDPDVWNPATVYNHIMSYMVVPRPARKDVHPDQVIRDEATTFIEKLDPRLRTIATESLWQRSVLNEVSEDINRKERARQSMQKPEGTKRERSDTLAIISGAQGRSSRKRHHREQQTRQMTIAADQQEAGAKSQSLEMDRDEDEAHTPSWWRDRSCPQCFQGDPSQFCVRMVEVKRNPNADKFLDYALTHAKGKSRLQPRKFLTKSRGKQKRQKYISPDDPRLQLKYYRRRHDVALKCGRDIVRFYYQDDGKYRLVGGVNFCAFSEDIMKILRENHRLVQVNGIRRRAAMDNWSHIGTMTGYGTRQPKGGVKGDIYNAYAKHSGATPEDLLGLMRHAMTLNLLVEGSRTIWSGAPTYYKNLVEESELAYLGKYGLTGYHCSNFVSCIHRDDDIEGGCLHPCFQLSKENCGPQDFNFAYVEWGVAIETTANALWLFDGRHAHGSIMPSAEAINAGAQSEGDHGSNNRRNVNRARTCRDGLNHYNLRSQAMLSNTR</sequence>
<name>A0A8H6TCS8_9AGAR</name>
<protein>
    <submittedName>
        <fullName evidence="2">Uncharacterized protein</fullName>
    </submittedName>
</protein>
<dbReference type="OrthoDB" id="2856059at2759"/>
<organism evidence="2 3">
    <name type="scientific">Mycena indigotica</name>
    <dbReference type="NCBI Taxonomy" id="2126181"/>
    <lineage>
        <taxon>Eukaryota</taxon>
        <taxon>Fungi</taxon>
        <taxon>Dikarya</taxon>
        <taxon>Basidiomycota</taxon>
        <taxon>Agaricomycotina</taxon>
        <taxon>Agaricomycetes</taxon>
        <taxon>Agaricomycetidae</taxon>
        <taxon>Agaricales</taxon>
        <taxon>Marasmiineae</taxon>
        <taxon>Mycenaceae</taxon>
        <taxon>Mycena</taxon>
    </lineage>
</organism>
<reference evidence="2" key="1">
    <citation type="submission" date="2020-05" db="EMBL/GenBank/DDBJ databases">
        <title>Mycena genomes resolve the evolution of fungal bioluminescence.</title>
        <authorList>
            <person name="Tsai I.J."/>
        </authorList>
    </citation>
    <scope>NUCLEOTIDE SEQUENCE</scope>
    <source>
        <strain evidence="2">171206Taipei</strain>
    </source>
</reference>
<evidence type="ECO:0000256" key="1">
    <source>
        <dbReference type="SAM" id="MobiDB-lite"/>
    </source>
</evidence>
<dbReference type="Proteomes" id="UP000636479">
    <property type="component" value="Unassembled WGS sequence"/>
</dbReference>
<proteinExistence type="predicted"/>
<evidence type="ECO:0000313" key="2">
    <source>
        <dbReference type="EMBL" id="KAF7315105.1"/>
    </source>
</evidence>
<keyword evidence="3" id="KW-1185">Reference proteome</keyword>
<feature type="region of interest" description="Disordered" evidence="1">
    <location>
        <begin position="481"/>
        <end position="555"/>
    </location>
</feature>
<accession>A0A8H6TCS8</accession>
<dbReference type="EMBL" id="JACAZF010000001">
    <property type="protein sequence ID" value="KAF7315105.1"/>
    <property type="molecule type" value="Genomic_DNA"/>
</dbReference>
<dbReference type="RefSeq" id="XP_037225128.1">
    <property type="nucleotide sequence ID" value="XM_037357218.1"/>
</dbReference>
<dbReference type="GeneID" id="59339734"/>
<evidence type="ECO:0000313" key="3">
    <source>
        <dbReference type="Proteomes" id="UP000636479"/>
    </source>
</evidence>
<gene>
    <name evidence="2" type="ORF">MIND_00024800</name>
</gene>
<comment type="caution">
    <text evidence="2">The sequence shown here is derived from an EMBL/GenBank/DDBJ whole genome shotgun (WGS) entry which is preliminary data.</text>
</comment>
<dbReference type="AlphaFoldDB" id="A0A8H6TCS8"/>